<dbReference type="GO" id="GO:0006412">
    <property type="term" value="P:translation"/>
    <property type="evidence" value="ECO:0007669"/>
    <property type="project" value="InterPro"/>
</dbReference>
<evidence type="ECO:0000256" key="2">
    <source>
        <dbReference type="ARBA" id="ARBA00022884"/>
    </source>
</evidence>
<gene>
    <name evidence="7" type="ORF">PANDA_013892</name>
</gene>
<evidence type="ECO:0000256" key="3">
    <source>
        <dbReference type="ARBA" id="ARBA00022980"/>
    </source>
</evidence>
<sequence>MSCIDAVSHPTVRSTNQSNQSIKVILKASSNRITAMRKSAKPKAVPTILMAWQLLLWVTSWAPGYGLRNRLKDSLTGNEGKKICTQQFIKIKCKGRTDSPLRCFREDQPDKTEENFYLICDTKRCFAVLPFAPEEAKYQLCKVRTILVCMKGIPHLVTHDACTICCPDSLINVKDAIQINLDTGTPNTAAKQSNGSPRARRCCNHGQRPEVRAKCKGLLHREALPQAPPLSTREGGKRKWGKRGPRRAPLLDQRLPGWLLRYRELQRSLNELALRAWPGDAIS</sequence>
<evidence type="ECO:0000313" key="7">
    <source>
        <dbReference type="EMBL" id="EFB18850.1"/>
    </source>
</evidence>
<feature type="region of interest" description="Disordered" evidence="5">
    <location>
        <begin position="226"/>
        <end position="247"/>
    </location>
</feature>
<dbReference type="GO" id="GO:0003735">
    <property type="term" value="F:structural constituent of ribosome"/>
    <property type="evidence" value="ECO:0007669"/>
    <property type="project" value="InterPro"/>
</dbReference>
<keyword evidence="2" id="KW-0694">RNA-binding</keyword>
<accession>D2HPY2</accession>
<evidence type="ECO:0000256" key="5">
    <source>
        <dbReference type="SAM" id="MobiDB-lite"/>
    </source>
</evidence>
<reference evidence="7" key="1">
    <citation type="journal article" date="2010" name="Nature">
        <title>The sequence and de novo assembly of the giant panda genome.</title>
        <authorList>
            <person name="Li R."/>
            <person name="Fan W."/>
            <person name="Tian G."/>
            <person name="Zhu H."/>
            <person name="He L."/>
            <person name="Cai J."/>
            <person name="Huang Q."/>
            <person name="Cai Q."/>
            <person name="Li B."/>
            <person name="Bai Y."/>
            <person name="Zhang Z."/>
            <person name="Zhang Y."/>
            <person name="Wang W."/>
            <person name="Li J."/>
            <person name="Wei F."/>
            <person name="Li H."/>
            <person name="Jian M."/>
            <person name="Li J."/>
            <person name="Zhang Z."/>
            <person name="Nielsen R."/>
            <person name="Li D."/>
            <person name="Gu W."/>
            <person name="Yang Z."/>
            <person name="Xuan Z."/>
            <person name="Ryder O.A."/>
            <person name="Leung F.C."/>
            <person name="Zhou Y."/>
            <person name="Cao J."/>
            <person name="Sun X."/>
            <person name="Fu Y."/>
            <person name="Fang X."/>
            <person name="Guo X."/>
            <person name="Wang B."/>
            <person name="Hou R."/>
            <person name="Shen F."/>
            <person name="Mu B."/>
            <person name="Ni P."/>
            <person name="Lin R."/>
            <person name="Qian W."/>
            <person name="Wang G."/>
            <person name="Yu C."/>
            <person name="Nie W."/>
            <person name="Wang J."/>
            <person name="Wu Z."/>
            <person name="Liang H."/>
            <person name="Min J."/>
            <person name="Wu Q."/>
            <person name="Cheng S."/>
            <person name="Ruan J."/>
            <person name="Wang M."/>
            <person name="Shi Z."/>
            <person name="Wen M."/>
            <person name="Liu B."/>
            <person name="Ren X."/>
            <person name="Zheng H."/>
            <person name="Dong D."/>
            <person name="Cook K."/>
            <person name="Shan G."/>
            <person name="Zhang H."/>
            <person name="Kosiol C."/>
            <person name="Xie X."/>
            <person name="Lu Z."/>
            <person name="Zheng H."/>
            <person name="Li Y."/>
            <person name="Steiner C.C."/>
            <person name="Lam T.T."/>
            <person name="Lin S."/>
            <person name="Zhang Q."/>
            <person name="Li G."/>
            <person name="Tian J."/>
            <person name="Gong T."/>
            <person name="Liu H."/>
            <person name="Zhang D."/>
            <person name="Fang L."/>
            <person name="Ye C."/>
            <person name="Zhang J."/>
            <person name="Hu W."/>
            <person name="Xu A."/>
            <person name="Ren Y."/>
            <person name="Zhang G."/>
            <person name="Bruford M.W."/>
            <person name="Li Q."/>
            <person name="Ma L."/>
            <person name="Guo Y."/>
            <person name="An N."/>
            <person name="Hu Y."/>
            <person name="Zheng Y."/>
            <person name="Shi Y."/>
            <person name="Li Z."/>
            <person name="Liu Q."/>
            <person name="Chen Y."/>
            <person name="Zhao J."/>
            <person name="Qu N."/>
            <person name="Zhao S."/>
            <person name="Tian F."/>
            <person name="Wang X."/>
            <person name="Wang H."/>
            <person name="Xu L."/>
            <person name="Liu X."/>
            <person name="Vinar T."/>
            <person name="Wang Y."/>
            <person name="Lam T.W."/>
            <person name="Yiu S.M."/>
            <person name="Liu S."/>
            <person name="Zhang H."/>
            <person name="Li D."/>
            <person name="Huang Y."/>
            <person name="Wang X."/>
            <person name="Yang G."/>
            <person name="Jiang Z."/>
            <person name="Wang J."/>
            <person name="Qin N."/>
            <person name="Li L."/>
            <person name="Li J."/>
            <person name="Bolund L."/>
            <person name="Kristiansen K."/>
            <person name="Wong G.K."/>
            <person name="Olson M."/>
            <person name="Zhang X."/>
            <person name="Li S."/>
            <person name="Yang H."/>
            <person name="Wang J."/>
            <person name="Wang J."/>
        </authorList>
    </citation>
    <scope>NUCLEOTIDE SEQUENCE [LARGE SCALE GENOMIC DNA]</scope>
</reference>
<keyword evidence="3" id="KW-0689">Ribosomal protein</keyword>
<dbReference type="GO" id="GO:0019843">
    <property type="term" value="F:rRNA binding"/>
    <property type="evidence" value="ECO:0007669"/>
    <property type="project" value="UniProtKB-KW"/>
</dbReference>
<dbReference type="PANTHER" id="PTHR11581">
    <property type="entry name" value="30S/40S RIBOSOMAL PROTEIN S4"/>
    <property type="match status" value="1"/>
</dbReference>
<organism evidence="7">
    <name type="scientific">Ailuropoda melanoleuca</name>
    <name type="common">Giant panda</name>
    <dbReference type="NCBI Taxonomy" id="9646"/>
    <lineage>
        <taxon>Eukaryota</taxon>
        <taxon>Metazoa</taxon>
        <taxon>Chordata</taxon>
        <taxon>Craniata</taxon>
        <taxon>Vertebrata</taxon>
        <taxon>Euteleostomi</taxon>
        <taxon>Mammalia</taxon>
        <taxon>Eutheria</taxon>
        <taxon>Laurasiatheria</taxon>
        <taxon>Carnivora</taxon>
        <taxon>Caniformia</taxon>
        <taxon>Ursidae</taxon>
        <taxon>Ailuropoda</taxon>
    </lineage>
</organism>
<dbReference type="InParanoid" id="D2HPY2"/>
<keyword evidence="4" id="KW-0687">Ribonucleoprotein</keyword>
<feature type="compositionally biased region" description="Basic residues" evidence="5">
    <location>
        <begin position="236"/>
        <end position="246"/>
    </location>
</feature>
<name>D2HPY2_AILME</name>
<dbReference type="PANTHER" id="PTHR11581:SF35">
    <property type="entry name" value="SMALL RIBOSOMAL SUBUNIT PROTEIN ES4, X ISOFORM"/>
    <property type="match status" value="1"/>
</dbReference>
<proteinExistence type="predicted"/>
<evidence type="ECO:0000256" key="1">
    <source>
        <dbReference type="ARBA" id="ARBA00022730"/>
    </source>
</evidence>
<evidence type="ECO:0000259" key="6">
    <source>
        <dbReference type="Pfam" id="PF00900"/>
    </source>
</evidence>
<keyword evidence="1" id="KW-0699">rRNA-binding</keyword>
<dbReference type="EMBL" id="GL193147">
    <property type="protein sequence ID" value="EFB18850.1"/>
    <property type="molecule type" value="Genomic_DNA"/>
</dbReference>
<dbReference type="InterPro" id="IPR036986">
    <property type="entry name" value="S4_RNA-bd_sf"/>
</dbReference>
<feature type="domain" description="Small ribosomal subunit protein eS4 central region" evidence="6">
    <location>
        <begin position="112"/>
        <end position="184"/>
    </location>
</feature>
<evidence type="ECO:0000256" key="4">
    <source>
        <dbReference type="ARBA" id="ARBA00023274"/>
    </source>
</evidence>
<dbReference type="Gene3D" id="2.40.50.740">
    <property type="match status" value="1"/>
</dbReference>
<dbReference type="InterPro" id="IPR000876">
    <property type="entry name" value="Ribosomal_eS4"/>
</dbReference>
<dbReference type="InterPro" id="IPR013845">
    <property type="entry name" value="Ribosomal_eS4_central_region"/>
</dbReference>
<dbReference type="InterPro" id="IPR038237">
    <property type="entry name" value="Ribosomal_eS4_central_sf"/>
</dbReference>
<dbReference type="AlphaFoldDB" id="D2HPY2"/>
<dbReference type="GO" id="GO:0022627">
    <property type="term" value="C:cytosolic small ribosomal subunit"/>
    <property type="evidence" value="ECO:0007669"/>
    <property type="project" value="TreeGrafter"/>
</dbReference>
<dbReference type="Pfam" id="PF00900">
    <property type="entry name" value="Ribosomal_S4e"/>
    <property type="match status" value="1"/>
</dbReference>
<protein>
    <recommendedName>
        <fullName evidence="6">Small ribosomal subunit protein eS4 central region domain-containing protein</fullName>
    </recommendedName>
</protein>
<dbReference type="Gene3D" id="3.10.290.10">
    <property type="entry name" value="RNA-binding S4 domain"/>
    <property type="match status" value="1"/>
</dbReference>